<name>A0A564XYS4_HYMDI</name>
<feature type="non-terminal residue" evidence="1">
    <location>
        <position position="1"/>
    </location>
</feature>
<dbReference type="AlphaFoldDB" id="A0A564XYS4"/>
<evidence type="ECO:0000313" key="1">
    <source>
        <dbReference type="EMBL" id="VUZ40152.1"/>
    </source>
</evidence>
<keyword evidence="2" id="KW-1185">Reference proteome</keyword>
<dbReference type="EMBL" id="CABIJS010000030">
    <property type="protein sequence ID" value="VUZ40152.1"/>
    <property type="molecule type" value="Genomic_DNA"/>
</dbReference>
<dbReference type="Proteomes" id="UP000321570">
    <property type="component" value="Unassembled WGS sequence"/>
</dbReference>
<protein>
    <submittedName>
        <fullName evidence="1">Uncharacterized protein</fullName>
    </submittedName>
</protein>
<reference evidence="1 2" key="1">
    <citation type="submission" date="2019-07" db="EMBL/GenBank/DDBJ databases">
        <authorList>
            <person name="Jastrzebski P J."/>
            <person name="Paukszto L."/>
            <person name="Jastrzebski P J."/>
        </authorList>
    </citation>
    <scope>NUCLEOTIDE SEQUENCE [LARGE SCALE GENOMIC DNA]</scope>
    <source>
        <strain evidence="1 2">WMS-il1</strain>
    </source>
</reference>
<organism evidence="1 2">
    <name type="scientific">Hymenolepis diminuta</name>
    <name type="common">Rat tapeworm</name>
    <dbReference type="NCBI Taxonomy" id="6216"/>
    <lineage>
        <taxon>Eukaryota</taxon>
        <taxon>Metazoa</taxon>
        <taxon>Spiralia</taxon>
        <taxon>Lophotrochozoa</taxon>
        <taxon>Platyhelminthes</taxon>
        <taxon>Cestoda</taxon>
        <taxon>Eucestoda</taxon>
        <taxon>Cyclophyllidea</taxon>
        <taxon>Hymenolepididae</taxon>
        <taxon>Hymenolepis</taxon>
    </lineage>
</organism>
<accession>A0A564XYS4</accession>
<sequence length="55" mass="6200">HLQNLTAKQYLGISELGRPTVQHKLDYNTAICRVYTHVMIGANCEQSLKLPATFI</sequence>
<gene>
    <name evidence="1" type="ORF">WMSIL1_LOCUS1264</name>
</gene>
<evidence type="ECO:0000313" key="2">
    <source>
        <dbReference type="Proteomes" id="UP000321570"/>
    </source>
</evidence>
<proteinExistence type="predicted"/>